<reference evidence="1 2" key="1">
    <citation type="submission" date="2014-04" db="EMBL/GenBank/DDBJ databases">
        <authorList>
            <consortium name="DOE Joint Genome Institute"/>
            <person name="Kuo A."/>
            <person name="Ruytinx J."/>
            <person name="Rineau F."/>
            <person name="Colpaert J."/>
            <person name="Kohler A."/>
            <person name="Nagy L.G."/>
            <person name="Floudas D."/>
            <person name="Copeland A."/>
            <person name="Barry K.W."/>
            <person name="Cichocki N."/>
            <person name="Veneault-Fourrey C."/>
            <person name="LaButti K."/>
            <person name="Lindquist E.A."/>
            <person name="Lipzen A."/>
            <person name="Lundell T."/>
            <person name="Morin E."/>
            <person name="Murat C."/>
            <person name="Sun H."/>
            <person name="Tunlid A."/>
            <person name="Henrissat B."/>
            <person name="Grigoriev I.V."/>
            <person name="Hibbett D.S."/>
            <person name="Martin F."/>
            <person name="Nordberg H.P."/>
            <person name="Cantor M.N."/>
            <person name="Hua S.X."/>
        </authorList>
    </citation>
    <scope>NUCLEOTIDE SEQUENCE [LARGE SCALE GENOMIC DNA]</scope>
    <source>
        <strain evidence="1 2">UH-Slu-Lm8-n1</strain>
    </source>
</reference>
<reference evidence="2" key="2">
    <citation type="submission" date="2015-01" db="EMBL/GenBank/DDBJ databases">
        <title>Evolutionary Origins and Diversification of the Mycorrhizal Mutualists.</title>
        <authorList>
            <consortium name="DOE Joint Genome Institute"/>
            <consortium name="Mycorrhizal Genomics Consortium"/>
            <person name="Kohler A."/>
            <person name="Kuo A."/>
            <person name="Nagy L.G."/>
            <person name="Floudas D."/>
            <person name="Copeland A."/>
            <person name="Barry K.W."/>
            <person name="Cichocki N."/>
            <person name="Veneault-Fourrey C."/>
            <person name="LaButti K."/>
            <person name="Lindquist E.A."/>
            <person name="Lipzen A."/>
            <person name="Lundell T."/>
            <person name="Morin E."/>
            <person name="Murat C."/>
            <person name="Riley R."/>
            <person name="Ohm R."/>
            <person name="Sun H."/>
            <person name="Tunlid A."/>
            <person name="Henrissat B."/>
            <person name="Grigoriev I.V."/>
            <person name="Hibbett D.S."/>
            <person name="Martin F."/>
        </authorList>
    </citation>
    <scope>NUCLEOTIDE SEQUENCE [LARGE SCALE GENOMIC DNA]</scope>
    <source>
        <strain evidence="2">UH-Slu-Lm8-n1</strain>
    </source>
</reference>
<dbReference type="OrthoDB" id="2705385at2759"/>
<keyword evidence="2" id="KW-1185">Reference proteome</keyword>
<gene>
    <name evidence="1" type="ORF">CY34DRAFT_102439</name>
</gene>
<organism evidence="1 2">
    <name type="scientific">Suillus luteus UH-Slu-Lm8-n1</name>
    <dbReference type="NCBI Taxonomy" id="930992"/>
    <lineage>
        <taxon>Eukaryota</taxon>
        <taxon>Fungi</taxon>
        <taxon>Dikarya</taxon>
        <taxon>Basidiomycota</taxon>
        <taxon>Agaricomycotina</taxon>
        <taxon>Agaricomycetes</taxon>
        <taxon>Agaricomycetidae</taxon>
        <taxon>Boletales</taxon>
        <taxon>Suillineae</taxon>
        <taxon>Suillaceae</taxon>
        <taxon>Suillus</taxon>
    </lineage>
</organism>
<feature type="non-terminal residue" evidence="1">
    <location>
        <position position="1"/>
    </location>
</feature>
<sequence length="53" mass="6356">VGKAAFRLSPSMTHTLLYPQRMSRLMKYRVPLSLWTSSWMREEDTKSNRRARK</sequence>
<dbReference type="HOGENOM" id="CLU_3074540_0_0_1"/>
<evidence type="ECO:0000313" key="1">
    <source>
        <dbReference type="EMBL" id="KIK31970.1"/>
    </source>
</evidence>
<protein>
    <submittedName>
        <fullName evidence="1">Uncharacterized protein</fullName>
    </submittedName>
</protein>
<dbReference type="InParanoid" id="A0A0C9Z3L2"/>
<name>A0A0C9Z3L2_9AGAM</name>
<proteinExistence type="predicted"/>
<evidence type="ECO:0000313" key="2">
    <source>
        <dbReference type="Proteomes" id="UP000054485"/>
    </source>
</evidence>
<dbReference type="Proteomes" id="UP000054485">
    <property type="component" value="Unassembled WGS sequence"/>
</dbReference>
<dbReference type="EMBL" id="KN836495">
    <property type="protein sequence ID" value="KIK31970.1"/>
    <property type="molecule type" value="Genomic_DNA"/>
</dbReference>
<accession>A0A0C9Z3L2</accession>
<dbReference type="AlphaFoldDB" id="A0A0C9Z3L2"/>